<dbReference type="Proteomes" id="UP000077164">
    <property type="component" value="Unassembled WGS sequence"/>
</dbReference>
<dbReference type="NCBIfam" id="TIGR01200">
    <property type="entry name" value="GLPGLI"/>
    <property type="match status" value="1"/>
</dbReference>
<protein>
    <recommendedName>
        <fullName evidence="3">GLPGLI family protein</fullName>
    </recommendedName>
</protein>
<evidence type="ECO:0000313" key="2">
    <source>
        <dbReference type="Proteomes" id="UP000077164"/>
    </source>
</evidence>
<evidence type="ECO:0000313" key="1">
    <source>
        <dbReference type="EMBL" id="OAB28164.1"/>
    </source>
</evidence>
<evidence type="ECO:0008006" key="3">
    <source>
        <dbReference type="Google" id="ProtNLM"/>
    </source>
</evidence>
<dbReference type="STRING" id="249352.SAMN05444395_11212"/>
<accession>A0A167XAI8</accession>
<dbReference type="Pfam" id="PF09697">
    <property type="entry name" value="Porph_ging"/>
    <property type="match status" value="1"/>
</dbReference>
<gene>
    <name evidence="1" type="ORF">FBFR_10005</name>
</gene>
<comment type="caution">
    <text evidence="1">The sequence shown here is derived from an EMBL/GenBank/DDBJ whole genome shotgun (WGS) entry which is preliminary data.</text>
</comment>
<name>A0A167XAI8_9FLAO</name>
<dbReference type="RefSeq" id="WP_066080531.1">
    <property type="nucleotide sequence ID" value="NZ_FRDK01000012.1"/>
</dbReference>
<organism evidence="1 2">
    <name type="scientific">Flavobacterium fryxellicola</name>
    <dbReference type="NCBI Taxonomy" id="249352"/>
    <lineage>
        <taxon>Bacteria</taxon>
        <taxon>Pseudomonadati</taxon>
        <taxon>Bacteroidota</taxon>
        <taxon>Flavobacteriia</taxon>
        <taxon>Flavobacteriales</taxon>
        <taxon>Flavobacteriaceae</taxon>
        <taxon>Flavobacterium</taxon>
    </lineage>
</organism>
<dbReference type="EMBL" id="LVJE01000013">
    <property type="protein sequence ID" value="OAB28164.1"/>
    <property type="molecule type" value="Genomic_DNA"/>
</dbReference>
<proteinExistence type="predicted"/>
<sequence>MKRIIIIILVMAIQSVKGFGQNKMLNVEYEIFYNTDIPNTQYANLFVNESKEESIYIKKSDSKVNKQVKREEDNSISITYKSKRSSATYFNFKKDTLISSENVFGEEYLITEKTPKMHWELIDETKVKDAITLSKAICEFRGRKYIAWYALEFPLKYGPWKLHGLPGLIFEVYDETKRYNWYLKKLNYETLDESVFVMDTQKAKIIDIKEYAKIKYNTESTDEKLLTKMPRGTTIVSSQVFRNGLEIKFEWEK</sequence>
<dbReference type="OrthoDB" id="1440774at2"/>
<dbReference type="AlphaFoldDB" id="A0A167XAI8"/>
<reference evidence="1 2" key="1">
    <citation type="submission" date="2016-03" db="EMBL/GenBank/DDBJ databases">
        <title>Draft genome sequence of Flavobacterium fryxellicola DSM 16209.</title>
        <authorList>
            <person name="Shin S.-K."/>
            <person name="Yi H."/>
        </authorList>
    </citation>
    <scope>NUCLEOTIDE SEQUENCE [LARGE SCALE GENOMIC DNA]</scope>
    <source>
        <strain evidence="1 2">DSM 16209</strain>
    </source>
</reference>
<keyword evidence="2" id="KW-1185">Reference proteome</keyword>
<dbReference type="InterPro" id="IPR005901">
    <property type="entry name" value="GLPGLI"/>
</dbReference>